<feature type="compositionally biased region" description="Pro residues" evidence="7">
    <location>
        <begin position="321"/>
        <end position="330"/>
    </location>
</feature>
<feature type="compositionally biased region" description="Basic residues" evidence="7">
    <location>
        <begin position="710"/>
        <end position="722"/>
    </location>
</feature>
<dbReference type="STRING" id="400727.A0A2T7PDI2"/>
<keyword evidence="10" id="KW-1185">Reference proteome</keyword>
<feature type="compositionally biased region" description="Low complexity" evidence="7">
    <location>
        <begin position="953"/>
        <end position="968"/>
    </location>
</feature>
<feature type="compositionally biased region" description="Basic residues" evidence="7">
    <location>
        <begin position="772"/>
        <end position="787"/>
    </location>
</feature>
<dbReference type="Pfam" id="PF01805">
    <property type="entry name" value="Surp"/>
    <property type="match status" value="2"/>
</dbReference>
<feature type="region of interest" description="Disordered" evidence="7">
    <location>
        <begin position="461"/>
        <end position="579"/>
    </location>
</feature>
<evidence type="ECO:0000313" key="10">
    <source>
        <dbReference type="Proteomes" id="UP000245119"/>
    </source>
</evidence>
<keyword evidence="1" id="KW-0507">mRNA processing</keyword>
<feature type="compositionally biased region" description="Basic and acidic residues" evidence="7">
    <location>
        <begin position="307"/>
        <end position="317"/>
    </location>
</feature>
<dbReference type="InterPro" id="IPR040397">
    <property type="entry name" value="SWAP"/>
</dbReference>
<dbReference type="GO" id="GO:0000395">
    <property type="term" value="P:mRNA 5'-splice site recognition"/>
    <property type="evidence" value="ECO:0007669"/>
    <property type="project" value="TreeGrafter"/>
</dbReference>
<dbReference type="PANTHER" id="PTHR13161:SF15">
    <property type="entry name" value="SPLICING FACTOR, SUPPRESSOR OF WHITE-APRICOT HOMOLOG"/>
    <property type="match status" value="1"/>
</dbReference>
<keyword evidence="2" id="KW-0677">Repeat</keyword>
<feature type="domain" description="SURP motif" evidence="8">
    <location>
        <begin position="186"/>
        <end position="228"/>
    </location>
</feature>
<accession>A0A2T7PDI2</accession>
<gene>
    <name evidence="9" type="ORF">C0Q70_06873</name>
</gene>
<feature type="region of interest" description="Disordered" evidence="7">
    <location>
        <begin position="307"/>
        <end position="335"/>
    </location>
</feature>
<evidence type="ECO:0000259" key="8">
    <source>
        <dbReference type="PROSITE" id="PS50128"/>
    </source>
</evidence>
<feature type="domain" description="SURP motif" evidence="8">
    <location>
        <begin position="410"/>
        <end position="450"/>
    </location>
</feature>
<evidence type="ECO:0000256" key="3">
    <source>
        <dbReference type="ARBA" id="ARBA00022884"/>
    </source>
</evidence>
<dbReference type="PANTHER" id="PTHR13161">
    <property type="entry name" value="SPLICING FACTOR SUPPRESSOR OF WHITE APRICOT"/>
    <property type="match status" value="1"/>
</dbReference>
<sequence length="989" mass="112933">MATSLWWSDSTASDREIIQKNETEDLFMFGYACKLFRDDEKAKEIDEGKHLIPWMGDERLMIDRYDGRGHLYDLTKHDADVVKGFPVELSEEEKAIEAACDEERYFELHTDIQEKNMYEEEEWKRYYESLQEGYKAVGFSYDQPVSGEGTETYEQPAEEEKKFVPAEELRIPSDVEVPQTEKEHTRIEKTATFIAKHGIQMEIMVKAKQARNPQFEFLNFEHPLNQYYKHLVQMIKDGKYRPQQDQEEKEEMAGYDKDHYLHPSLSNSSAAVPLPPPPPPKPIIMPKISIHDTPYGQLITSFKKFSRVDTKEEKQDEVPDMGPPPLPPFMAQPDYGSSSPLHSLRVAGFHQRIHQSGLCDEREQPPPPGTEAIGPLPRPHSAGDLAALNEEDCGSAKSDKVPPPPDIQPIIDRMAMYVAKNGLEFEIVVKSKKDPRFAFLEPGHVHFHYYDSKKQMHIKEAKKKMEAEKLKEQAREKQEREEAAQANRSISFSIKGRSREPDAVNTLKRPLFDYDSSDGETEGDADGKEKGSGSPSSSPDVRGSAVLLPTNLSSTTSASVPATSDTKAPIAPEELERRQAEERLKDKLVAAARDKLMSTAREKQLQLERKRKAAMFINLLRIVKESPFPDEEAKSSPTVTPVNSQPHSPLVFEYNNRSGTPVRWEDKSKRTSRSKSPSDFRKKRRTKSPTPPTAYSNPRRSPPRYSPAQRRSRSPRRPHIGTRPRISPLGSWSRRSPSPAMRSRSPLKRPSESPRKKTTRKSKSRSPSPTSSKHKKKHKRSRSKTPSKKKDRESDKSKEKEEKRKSKERRSKDNEWDNLKDKEKHKDKHKEKKKDKEKDKLKSKKDKHKTDDREKERRRYKTDDGEKDRSRYKKSSIKSQESGSKDSKTKSRSSSRQKEPSCSQTHDSDAADKSLMQSPLKEKSIERVLSPIPEVISSDSSSSSDEGQEESHVLSSVSDSSLIKTVSSNGPDEFCAVEDWSGDIHVMDC</sequence>
<protein>
    <recommendedName>
        <fullName evidence="8">SURP motif domain-containing protein</fullName>
    </recommendedName>
</protein>
<dbReference type="InterPro" id="IPR019147">
    <property type="entry name" value="SWAP_N_domain"/>
</dbReference>
<dbReference type="Pfam" id="PF09750">
    <property type="entry name" value="DRY_EERY"/>
    <property type="match status" value="1"/>
</dbReference>
<dbReference type="Gene3D" id="1.10.10.790">
    <property type="entry name" value="Surp module"/>
    <property type="match status" value="2"/>
</dbReference>
<name>A0A2T7PDI2_POMCA</name>
<feature type="compositionally biased region" description="Basic and acidic residues" evidence="7">
    <location>
        <begin position="788"/>
        <end position="824"/>
    </location>
</feature>
<dbReference type="AlphaFoldDB" id="A0A2T7PDI2"/>
<keyword evidence="6" id="KW-0508">mRNA splicing</keyword>
<dbReference type="InterPro" id="IPR035967">
    <property type="entry name" value="SWAP/Surp_sf"/>
</dbReference>
<dbReference type="InterPro" id="IPR000061">
    <property type="entry name" value="Surp"/>
</dbReference>
<evidence type="ECO:0000256" key="5">
    <source>
        <dbReference type="ARBA" id="ARBA00023163"/>
    </source>
</evidence>
<dbReference type="SMART" id="SM01141">
    <property type="entry name" value="DRY_EERY"/>
    <property type="match status" value="1"/>
</dbReference>
<feature type="compositionally biased region" description="Polar residues" evidence="7">
    <location>
        <begin position="635"/>
        <end position="647"/>
    </location>
</feature>
<evidence type="ECO:0000256" key="6">
    <source>
        <dbReference type="ARBA" id="ARBA00023187"/>
    </source>
</evidence>
<reference evidence="9 10" key="1">
    <citation type="submission" date="2018-04" db="EMBL/GenBank/DDBJ databases">
        <title>The genome of golden apple snail Pomacea canaliculata provides insight into stress tolerance and invasive adaptation.</title>
        <authorList>
            <person name="Liu C."/>
            <person name="Liu B."/>
            <person name="Ren Y."/>
            <person name="Zhang Y."/>
            <person name="Wang H."/>
            <person name="Li S."/>
            <person name="Jiang F."/>
            <person name="Yin L."/>
            <person name="Zhang G."/>
            <person name="Qian W."/>
            <person name="Fan W."/>
        </authorList>
    </citation>
    <scope>NUCLEOTIDE SEQUENCE [LARGE SCALE GENOMIC DNA]</scope>
    <source>
        <strain evidence="9">SZHN2017</strain>
        <tissue evidence="9">Muscle</tissue>
    </source>
</reference>
<evidence type="ECO:0000256" key="1">
    <source>
        <dbReference type="ARBA" id="ARBA00022664"/>
    </source>
</evidence>
<dbReference type="GO" id="GO:0003723">
    <property type="term" value="F:RNA binding"/>
    <property type="evidence" value="ECO:0007669"/>
    <property type="project" value="UniProtKB-KW"/>
</dbReference>
<comment type="caution">
    <text evidence="9">The sequence shown here is derived from an EMBL/GenBank/DDBJ whole genome shotgun (WGS) entry which is preliminary data.</text>
</comment>
<evidence type="ECO:0000256" key="2">
    <source>
        <dbReference type="ARBA" id="ARBA00022737"/>
    </source>
</evidence>
<feature type="compositionally biased region" description="Acidic residues" evidence="7">
    <location>
        <begin position="515"/>
        <end position="524"/>
    </location>
</feature>
<evidence type="ECO:0000256" key="7">
    <source>
        <dbReference type="SAM" id="MobiDB-lite"/>
    </source>
</evidence>
<keyword evidence="3" id="KW-0694">RNA-binding</keyword>
<dbReference type="OrthoDB" id="5836667at2759"/>
<proteinExistence type="predicted"/>
<dbReference type="Proteomes" id="UP000245119">
    <property type="component" value="Linkage Group LG4"/>
</dbReference>
<evidence type="ECO:0000313" key="9">
    <source>
        <dbReference type="EMBL" id="PVD31461.1"/>
    </source>
</evidence>
<feature type="compositionally biased region" description="Basic and acidic residues" evidence="7">
    <location>
        <begin position="461"/>
        <end position="483"/>
    </location>
</feature>
<feature type="compositionally biased region" description="Low complexity" evidence="7">
    <location>
        <begin position="553"/>
        <end position="566"/>
    </location>
</feature>
<dbReference type="EMBL" id="PZQS01000004">
    <property type="protein sequence ID" value="PVD31461.1"/>
    <property type="molecule type" value="Genomic_DNA"/>
</dbReference>
<feature type="region of interest" description="Disordered" evidence="7">
    <location>
        <begin position="356"/>
        <end position="384"/>
    </location>
</feature>
<dbReference type="SUPFAM" id="SSF109905">
    <property type="entry name" value="Surp module (SWAP domain)"/>
    <property type="match status" value="2"/>
</dbReference>
<evidence type="ECO:0000256" key="4">
    <source>
        <dbReference type="ARBA" id="ARBA00023015"/>
    </source>
</evidence>
<dbReference type="PROSITE" id="PS50128">
    <property type="entry name" value="SURP"/>
    <property type="match status" value="2"/>
</dbReference>
<organism evidence="9 10">
    <name type="scientific">Pomacea canaliculata</name>
    <name type="common">Golden apple snail</name>
    <dbReference type="NCBI Taxonomy" id="400727"/>
    <lineage>
        <taxon>Eukaryota</taxon>
        <taxon>Metazoa</taxon>
        <taxon>Spiralia</taxon>
        <taxon>Lophotrochozoa</taxon>
        <taxon>Mollusca</taxon>
        <taxon>Gastropoda</taxon>
        <taxon>Caenogastropoda</taxon>
        <taxon>Architaenioglossa</taxon>
        <taxon>Ampullarioidea</taxon>
        <taxon>Ampullariidae</taxon>
        <taxon>Pomacea</taxon>
    </lineage>
</organism>
<feature type="compositionally biased region" description="Low complexity" evidence="7">
    <location>
        <begin position="731"/>
        <end position="744"/>
    </location>
</feature>
<feature type="region of interest" description="Disordered" evidence="7">
    <location>
        <begin position="624"/>
        <end position="976"/>
    </location>
</feature>
<dbReference type="SMART" id="SM00648">
    <property type="entry name" value="SWAP"/>
    <property type="match status" value="2"/>
</dbReference>
<keyword evidence="4" id="KW-0805">Transcription regulation</keyword>
<keyword evidence="5" id="KW-0804">Transcription</keyword>
<feature type="compositionally biased region" description="Basic and acidic residues" evidence="7">
    <location>
        <begin position="848"/>
        <end position="869"/>
    </location>
</feature>